<organism evidence="3 4">
    <name type="scientific">Sulfurifustis variabilis</name>
    <dbReference type="NCBI Taxonomy" id="1675686"/>
    <lineage>
        <taxon>Bacteria</taxon>
        <taxon>Pseudomonadati</taxon>
        <taxon>Pseudomonadota</taxon>
        <taxon>Gammaproteobacteria</taxon>
        <taxon>Acidiferrobacterales</taxon>
        <taxon>Acidiferrobacteraceae</taxon>
        <taxon>Sulfurifustis</taxon>
    </lineage>
</organism>
<keyword evidence="2" id="KW-0732">Signal</keyword>
<name>A0A1B4V024_9GAMM</name>
<keyword evidence="4" id="KW-1185">Reference proteome</keyword>
<dbReference type="Proteomes" id="UP000218899">
    <property type="component" value="Chromosome"/>
</dbReference>
<reference evidence="3 4" key="1">
    <citation type="submission" date="2015-08" db="EMBL/GenBank/DDBJ databases">
        <title>Complete genome sequence of Sulfurifustis variabilis.</title>
        <authorList>
            <person name="Miura A."/>
            <person name="Kojima H."/>
            <person name="Fukui M."/>
        </authorList>
    </citation>
    <scope>NUCLEOTIDE SEQUENCE [LARGE SCALE GENOMIC DNA]</scope>
    <source>
        <strain evidence="4">skN76</strain>
    </source>
</reference>
<sequence>MRHPRPTVPRRLTLLLFCVAALVAAPTLAEEEGTVRKTAKQLERGVGSLLGAMGKEIKKAGDHVRDSGKSEKKEQERKDDAPEDKKNDR</sequence>
<dbReference type="AlphaFoldDB" id="A0A1B4V024"/>
<evidence type="ECO:0000256" key="1">
    <source>
        <dbReference type="SAM" id="MobiDB-lite"/>
    </source>
</evidence>
<protein>
    <recommendedName>
        <fullName evidence="5">CsbD family protein</fullName>
    </recommendedName>
</protein>
<feature type="signal peptide" evidence="2">
    <location>
        <begin position="1"/>
        <end position="29"/>
    </location>
</feature>
<evidence type="ECO:0000313" key="3">
    <source>
        <dbReference type="EMBL" id="BAU46770.1"/>
    </source>
</evidence>
<accession>A0A1B4V024</accession>
<feature type="chain" id="PRO_5008571202" description="CsbD family protein" evidence="2">
    <location>
        <begin position="30"/>
        <end position="89"/>
    </location>
</feature>
<feature type="region of interest" description="Disordered" evidence="1">
    <location>
        <begin position="49"/>
        <end position="89"/>
    </location>
</feature>
<gene>
    <name evidence="3" type="ORF">SVA_0188</name>
</gene>
<evidence type="ECO:0000313" key="4">
    <source>
        <dbReference type="Proteomes" id="UP000218899"/>
    </source>
</evidence>
<evidence type="ECO:0008006" key="5">
    <source>
        <dbReference type="Google" id="ProtNLM"/>
    </source>
</evidence>
<dbReference type="EMBL" id="AP014936">
    <property type="protein sequence ID" value="BAU46770.1"/>
    <property type="molecule type" value="Genomic_DNA"/>
</dbReference>
<feature type="compositionally biased region" description="Basic and acidic residues" evidence="1">
    <location>
        <begin position="55"/>
        <end position="89"/>
    </location>
</feature>
<proteinExistence type="predicted"/>
<dbReference type="RefSeq" id="WP_096457480.1">
    <property type="nucleotide sequence ID" value="NZ_AP014936.1"/>
</dbReference>
<dbReference type="KEGG" id="sva:SVA_0188"/>
<evidence type="ECO:0000256" key="2">
    <source>
        <dbReference type="SAM" id="SignalP"/>
    </source>
</evidence>